<dbReference type="EMBL" id="JAUTXU010000110">
    <property type="protein sequence ID" value="KAK3707480.1"/>
    <property type="molecule type" value="Genomic_DNA"/>
</dbReference>
<evidence type="ECO:0000313" key="1">
    <source>
        <dbReference type="EMBL" id="KAK3707480.1"/>
    </source>
</evidence>
<accession>A0ACC3N054</accession>
<comment type="caution">
    <text evidence="1">The sequence shown here is derived from an EMBL/GenBank/DDBJ whole genome shotgun (WGS) entry which is preliminary data.</text>
</comment>
<reference evidence="1" key="1">
    <citation type="submission" date="2023-07" db="EMBL/GenBank/DDBJ databases">
        <title>Black Yeasts Isolated from many extreme environments.</title>
        <authorList>
            <person name="Coleine C."/>
            <person name="Stajich J.E."/>
            <person name="Selbmann L."/>
        </authorList>
    </citation>
    <scope>NUCLEOTIDE SEQUENCE</scope>
    <source>
        <strain evidence="1">CCFEE 5714</strain>
    </source>
</reference>
<dbReference type="Proteomes" id="UP001281147">
    <property type="component" value="Unassembled WGS sequence"/>
</dbReference>
<proteinExistence type="predicted"/>
<evidence type="ECO:0000313" key="2">
    <source>
        <dbReference type="Proteomes" id="UP001281147"/>
    </source>
</evidence>
<name>A0ACC3N054_9PEZI</name>
<gene>
    <name evidence="1" type="ORF">LTR37_012122</name>
</gene>
<organism evidence="1 2">
    <name type="scientific">Vermiconidia calcicola</name>
    <dbReference type="NCBI Taxonomy" id="1690605"/>
    <lineage>
        <taxon>Eukaryota</taxon>
        <taxon>Fungi</taxon>
        <taxon>Dikarya</taxon>
        <taxon>Ascomycota</taxon>
        <taxon>Pezizomycotina</taxon>
        <taxon>Dothideomycetes</taxon>
        <taxon>Dothideomycetidae</taxon>
        <taxon>Mycosphaerellales</taxon>
        <taxon>Extremaceae</taxon>
        <taxon>Vermiconidia</taxon>
    </lineage>
</organism>
<protein>
    <submittedName>
        <fullName evidence="1">Uncharacterized protein</fullName>
    </submittedName>
</protein>
<keyword evidence="2" id="KW-1185">Reference proteome</keyword>
<sequence>MSGLLRGLLDTEPNYQKLALEVFEDATFQIIKGTGSLHMLYKAASGSLVLPSWVSDFTLSAPFAPSPMDLVIGSDQPDAYDETPRKGQLRVMGAPLAEVVSVSEIPEDLTIKAGKILRDYINQRDGICTIDLSLAVAALAQSESLLSLGNGWEAWSPSWRPAIGDIICHFETLQHPLCIRRSAYDTQVAYSLVGVCFIVHPDMRTPWMEISDIPGLGLCPQGEAARANFEPILLV</sequence>